<reference evidence="1" key="1">
    <citation type="submission" date="2016-04" db="EMBL/GenBank/DDBJ databases">
        <authorList>
            <person name="Calderon-Fernandez G.M.Sr."/>
        </authorList>
    </citation>
    <scope>NUCLEOTIDE SEQUENCE</scope>
    <source>
        <strain evidence="1">Int1</strain>
        <tissue evidence="1">Integument</tissue>
    </source>
</reference>
<name>A0A170YI23_TRIIF</name>
<keyword evidence="1" id="KW-0808">Transferase</keyword>
<proteinExistence type="predicted"/>
<dbReference type="GO" id="GO:0016301">
    <property type="term" value="F:kinase activity"/>
    <property type="evidence" value="ECO:0007669"/>
    <property type="project" value="UniProtKB-KW"/>
</dbReference>
<evidence type="ECO:0000313" key="1">
    <source>
        <dbReference type="EMBL" id="JAR99936.1"/>
    </source>
</evidence>
<keyword evidence="1" id="KW-0418">Kinase</keyword>
<dbReference type="AlphaFoldDB" id="A0A170YI23"/>
<protein>
    <submittedName>
        <fullName evidence="1">Serine threonine-protein kinase paka-like protein</fullName>
    </submittedName>
</protein>
<organism evidence="1">
    <name type="scientific">Triatoma infestans</name>
    <name type="common">Assassin bug</name>
    <dbReference type="NCBI Taxonomy" id="30076"/>
    <lineage>
        <taxon>Eukaryota</taxon>
        <taxon>Metazoa</taxon>
        <taxon>Ecdysozoa</taxon>
        <taxon>Arthropoda</taxon>
        <taxon>Hexapoda</taxon>
        <taxon>Insecta</taxon>
        <taxon>Pterygota</taxon>
        <taxon>Neoptera</taxon>
        <taxon>Paraneoptera</taxon>
        <taxon>Hemiptera</taxon>
        <taxon>Heteroptera</taxon>
        <taxon>Panheteroptera</taxon>
        <taxon>Cimicomorpha</taxon>
        <taxon>Reduviidae</taxon>
        <taxon>Triatominae</taxon>
        <taxon>Triatoma</taxon>
    </lineage>
</organism>
<dbReference type="EMBL" id="GEMB01003277">
    <property type="protein sequence ID" value="JAR99936.1"/>
    <property type="molecule type" value="Transcribed_RNA"/>
</dbReference>
<reference evidence="1" key="2">
    <citation type="journal article" date="2017" name="J. Med. Entomol.">
        <title>Transcriptome Analysis of the Triatoma infestans (Hemiptera: Reduviidae) Integument.</title>
        <authorList>
            <person name="Calderon-Fernandez G.M."/>
            <person name="Moriconi D.E."/>
            <person name="Dulbecco A.B."/>
            <person name="Juarez M.P."/>
        </authorList>
    </citation>
    <scope>NUCLEOTIDE SEQUENCE</scope>
    <source>
        <strain evidence="1">Int1</strain>
        <tissue evidence="1">Integument</tissue>
    </source>
</reference>
<accession>A0A170YI23</accession>
<sequence>MKEMTLWNPDITMYNGLNNAAQSLAQKAI</sequence>